<keyword evidence="5 10" id="KW-0547">Nucleotide-binding</keyword>
<dbReference type="InterPro" id="IPR010914">
    <property type="entry name" value="RsgA_GTPase_dom"/>
</dbReference>
<dbReference type="PANTHER" id="PTHR32120">
    <property type="entry name" value="SMALL RIBOSOMAL SUBUNIT BIOGENESIS GTPASE RSGA"/>
    <property type="match status" value="1"/>
</dbReference>
<evidence type="ECO:0000256" key="6">
    <source>
        <dbReference type="ARBA" id="ARBA00022801"/>
    </source>
</evidence>
<dbReference type="InterPro" id="IPR027417">
    <property type="entry name" value="P-loop_NTPase"/>
</dbReference>
<gene>
    <name evidence="10 13" type="primary">rsgA</name>
    <name evidence="13" type="ORF">GIY09_04220</name>
</gene>
<keyword evidence="9 10" id="KW-0342">GTP-binding</keyword>
<comment type="cofactor">
    <cofactor evidence="10">
        <name>Zn(2+)</name>
        <dbReference type="ChEBI" id="CHEBI:29105"/>
    </cofactor>
    <text evidence="10">Binds 1 zinc ion per subunit.</text>
</comment>
<dbReference type="NCBIfam" id="TIGR00157">
    <property type="entry name" value="ribosome small subunit-dependent GTPase A"/>
    <property type="match status" value="1"/>
</dbReference>
<dbReference type="GO" id="GO:0005525">
    <property type="term" value="F:GTP binding"/>
    <property type="evidence" value="ECO:0007669"/>
    <property type="project" value="UniProtKB-UniRule"/>
</dbReference>
<evidence type="ECO:0000313" key="14">
    <source>
        <dbReference type="Proteomes" id="UP000430975"/>
    </source>
</evidence>
<proteinExistence type="inferred from homology"/>
<feature type="binding site" evidence="10">
    <location>
        <position position="280"/>
    </location>
    <ligand>
        <name>Zn(2+)</name>
        <dbReference type="ChEBI" id="CHEBI:29105"/>
    </ligand>
</feature>
<name>A0A6I2GKG2_9LACT</name>
<accession>A0A6I2GKG2</accession>
<dbReference type="PANTHER" id="PTHR32120:SF10">
    <property type="entry name" value="SMALL RIBOSOMAL SUBUNIT BIOGENESIS GTPASE RSGA"/>
    <property type="match status" value="1"/>
</dbReference>
<dbReference type="GO" id="GO:0046872">
    <property type="term" value="F:metal ion binding"/>
    <property type="evidence" value="ECO:0007669"/>
    <property type="project" value="UniProtKB-KW"/>
</dbReference>
<feature type="binding site" evidence="10">
    <location>
        <begin position="202"/>
        <end position="210"/>
    </location>
    <ligand>
        <name>GTP</name>
        <dbReference type="ChEBI" id="CHEBI:37565"/>
    </ligand>
</feature>
<feature type="binding site" evidence="10">
    <location>
        <position position="287"/>
    </location>
    <ligand>
        <name>Zn(2+)</name>
        <dbReference type="ChEBI" id="CHEBI:29105"/>
    </ligand>
</feature>
<keyword evidence="8 10" id="KW-0694">RNA-binding</keyword>
<evidence type="ECO:0000256" key="10">
    <source>
        <dbReference type="HAMAP-Rule" id="MF_01820"/>
    </source>
</evidence>
<dbReference type="RefSeq" id="WP_153863311.1">
    <property type="nucleotide sequence ID" value="NZ_WJQS01000003.1"/>
</dbReference>
<dbReference type="PROSITE" id="PS51721">
    <property type="entry name" value="G_CP"/>
    <property type="match status" value="1"/>
</dbReference>
<dbReference type="Gene3D" id="1.10.40.50">
    <property type="entry name" value="Probable gtpase engc, domain 3"/>
    <property type="match status" value="1"/>
</dbReference>
<protein>
    <recommendedName>
        <fullName evidence="10">Small ribosomal subunit biogenesis GTPase RsgA</fullName>
        <ecNumber evidence="10">3.6.1.-</ecNumber>
    </recommendedName>
</protein>
<dbReference type="AlphaFoldDB" id="A0A6I2GKG2"/>
<organism evidence="13 14">
    <name type="scientific">Fundicoccus ignavus</name>
    <dbReference type="NCBI Taxonomy" id="2664442"/>
    <lineage>
        <taxon>Bacteria</taxon>
        <taxon>Bacillati</taxon>
        <taxon>Bacillota</taxon>
        <taxon>Bacilli</taxon>
        <taxon>Lactobacillales</taxon>
        <taxon>Aerococcaceae</taxon>
        <taxon>Fundicoccus</taxon>
    </lineage>
</organism>
<dbReference type="Gene3D" id="3.40.50.300">
    <property type="entry name" value="P-loop containing nucleotide triphosphate hydrolases"/>
    <property type="match status" value="1"/>
</dbReference>
<dbReference type="EMBL" id="WJQS01000003">
    <property type="protein sequence ID" value="MRI85078.1"/>
    <property type="molecule type" value="Genomic_DNA"/>
</dbReference>
<feature type="binding site" evidence="10">
    <location>
        <begin position="150"/>
        <end position="153"/>
    </location>
    <ligand>
        <name>GTP</name>
        <dbReference type="ChEBI" id="CHEBI:37565"/>
    </ligand>
</feature>
<evidence type="ECO:0000259" key="11">
    <source>
        <dbReference type="PROSITE" id="PS50936"/>
    </source>
</evidence>
<keyword evidence="1 10" id="KW-0963">Cytoplasm</keyword>
<dbReference type="GO" id="GO:0005737">
    <property type="term" value="C:cytoplasm"/>
    <property type="evidence" value="ECO:0007669"/>
    <property type="project" value="UniProtKB-SubCell"/>
</dbReference>
<dbReference type="EC" id="3.6.1.-" evidence="10"/>
<comment type="similarity">
    <text evidence="10">Belongs to the TRAFAC class YlqF/YawG GTPase family. RsgA subfamily.</text>
</comment>
<dbReference type="CDD" id="cd01854">
    <property type="entry name" value="YjeQ_EngC"/>
    <property type="match status" value="1"/>
</dbReference>
<evidence type="ECO:0000256" key="1">
    <source>
        <dbReference type="ARBA" id="ARBA00022490"/>
    </source>
</evidence>
<keyword evidence="3 10" id="KW-0479">Metal-binding</keyword>
<evidence type="ECO:0000256" key="5">
    <source>
        <dbReference type="ARBA" id="ARBA00022741"/>
    </source>
</evidence>
<feature type="domain" description="EngC GTPase" evidence="11">
    <location>
        <begin position="111"/>
        <end position="257"/>
    </location>
</feature>
<dbReference type="InterPro" id="IPR030378">
    <property type="entry name" value="G_CP_dom"/>
</dbReference>
<evidence type="ECO:0000313" key="13">
    <source>
        <dbReference type="EMBL" id="MRI85078.1"/>
    </source>
</evidence>
<comment type="subcellular location">
    <subcellularLocation>
        <location evidence="10">Cytoplasm</location>
    </subcellularLocation>
</comment>
<dbReference type="GO" id="GO:0003924">
    <property type="term" value="F:GTPase activity"/>
    <property type="evidence" value="ECO:0007669"/>
    <property type="project" value="UniProtKB-UniRule"/>
</dbReference>
<keyword evidence="4 10" id="KW-0699">rRNA-binding</keyword>
<evidence type="ECO:0000256" key="4">
    <source>
        <dbReference type="ARBA" id="ARBA00022730"/>
    </source>
</evidence>
<evidence type="ECO:0000256" key="7">
    <source>
        <dbReference type="ARBA" id="ARBA00022833"/>
    </source>
</evidence>
<dbReference type="HAMAP" id="MF_01820">
    <property type="entry name" value="GTPase_RsgA"/>
    <property type="match status" value="1"/>
</dbReference>
<keyword evidence="14" id="KW-1185">Reference proteome</keyword>
<evidence type="ECO:0000256" key="8">
    <source>
        <dbReference type="ARBA" id="ARBA00022884"/>
    </source>
</evidence>
<dbReference type="GO" id="GO:0019843">
    <property type="term" value="F:rRNA binding"/>
    <property type="evidence" value="ECO:0007669"/>
    <property type="project" value="UniProtKB-KW"/>
</dbReference>
<dbReference type="PROSITE" id="PS50936">
    <property type="entry name" value="ENGC_GTPASE"/>
    <property type="match status" value="1"/>
</dbReference>
<feature type="binding site" evidence="10">
    <location>
        <position position="293"/>
    </location>
    <ligand>
        <name>Zn(2+)</name>
        <dbReference type="ChEBI" id="CHEBI:29105"/>
    </ligand>
</feature>
<reference evidence="13 14" key="1">
    <citation type="submission" date="2019-11" db="EMBL/GenBank/DDBJ databases">
        <title>Characterisation of Fundicoccus ignavus gen. nov. sp. nov., a novel genus of the family Aerococcaceae isolated from bulk tank milk.</title>
        <authorList>
            <person name="Siebert A."/>
            <person name="Huptas C."/>
            <person name="Wenning M."/>
            <person name="Scherer S."/>
            <person name="Doll E.V."/>
        </authorList>
    </citation>
    <scope>NUCLEOTIDE SEQUENCE [LARGE SCALE GENOMIC DNA]</scope>
    <source>
        <strain evidence="13 14">WS4759</strain>
    </source>
</reference>
<comment type="subunit">
    <text evidence="10">Monomer. Associates with 30S ribosomal subunit, binds 16S rRNA.</text>
</comment>
<dbReference type="SUPFAM" id="SSF52540">
    <property type="entry name" value="P-loop containing nucleoside triphosphate hydrolases"/>
    <property type="match status" value="1"/>
</dbReference>
<evidence type="ECO:0000256" key="2">
    <source>
        <dbReference type="ARBA" id="ARBA00022517"/>
    </source>
</evidence>
<evidence type="ECO:0000259" key="12">
    <source>
        <dbReference type="PROSITE" id="PS51721"/>
    </source>
</evidence>
<keyword evidence="2 10" id="KW-0690">Ribosome biogenesis</keyword>
<evidence type="ECO:0000256" key="3">
    <source>
        <dbReference type="ARBA" id="ARBA00022723"/>
    </source>
</evidence>
<comment type="caution">
    <text evidence="13">The sequence shown here is derived from an EMBL/GenBank/DDBJ whole genome shotgun (WGS) entry which is preliminary data.</text>
</comment>
<evidence type="ECO:0000256" key="9">
    <source>
        <dbReference type="ARBA" id="ARBA00023134"/>
    </source>
</evidence>
<keyword evidence="7 10" id="KW-0862">Zinc</keyword>
<dbReference type="Proteomes" id="UP000430975">
    <property type="component" value="Unassembled WGS sequence"/>
</dbReference>
<dbReference type="InterPro" id="IPR004881">
    <property type="entry name" value="Ribosome_biogen_GTPase_RsgA"/>
</dbReference>
<dbReference type="Pfam" id="PF03193">
    <property type="entry name" value="RsgA_GTPase"/>
    <property type="match status" value="1"/>
</dbReference>
<keyword evidence="6 10" id="KW-0378">Hydrolase</keyword>
<feature type="binding site" evidence="10">
    <location>
        <position position="285"/>
    </location>
    <ligand>
        <name>Zn(2+)</name>
        <dbReference type="ChEBI" id="CHEBI:29105"/>
    </ligand>
</feature>
<comment type="function">
    <text evidence="10">One of several proteins that assist in the late maturation steps of the functional core of the 30S ribosomal subunit. Helps release RbfA from mature subunits. May play a role in the assembly of ribosomal proteins into the subunit. Circularly permuted GTPase that catalyzes slow GTP hydrolysis, GTPase activity is stimulated by the 30S ribosomal subunit.</text>
</comment>
<sequence length="355" mass="39269">MNNLLKKVGLSARFETEATMFDDFVLGHILSQAKHIYRVMTHAGEIKAEVSGKFRYNVENVTEFPAVGDFVMLDRADDATGHAMIHHVLSRKSVFIRKAAGTSHESQVVAANVDIVYICMAANNDFNLRRLERYLGIAWDSGAKPVIILTKVDLSPDLATQLVELEEVALGVDLLVTSFDDHTALEAIKDQLSTGQTAVFIGSSGVGKSTLINHLLGQEALETGGLRNDDKGRHTTTHRELFALPSGGVVIDTPGMRELGLESANLTQTFTDIDELAHQCKFNDCQHTTEPKCAVKAAIESGELSQERYDSYLKLSKEAQYEGLTSREIEYVKLNNIYANIGGMKRARDHFKKKR</sequence>
<dbReference type="GO" id="GO:0042274">
    <property type="term" value="P:ribosomal small subunit biogenesis"/>
    <property type="evidence" value="ECO:0007669"/>
    <property type="project" value="UniProtKB-UniRule"/>
</dbReference>
<feature type="domain" description="CP-type G" evidence="12">
    <location>
        <begin position="102"/>
        <end position="259"/>
    </location>
</feature>